<name>A0ABW9R366_9ACTN</name>
<evidence type="ECO:0000313" key="2">
    <source>
        <dbReference type="EMBL" id="MST35123.1"/>
    </source>
</evidence>
<sequence length="71" mass="7850">MLVFDLIAGLVIVGIVLAILLIGIGHGARFQDQLEAQRDRRAVVPGRFGQRELDEALRGVVRSRQDERQAA</sequence>
<evidence type="ECO:0000256" key="1">
    <source>
        <dbReference type="SAM" id="Phobius"/>
    </source>
</evidence>
<keyword evidence="3" id="KW-1185">Reference proteome</keyword>
<dbReference type="Proteomes" id="UP000437736">
    <property type="component" value="Unassembled WGS sequence"/>
</dbReference>
<keyword evidence="1" id="KW-0812">Transmembrane</keyword>
<dbReference type="EMBL" id="WJHE01001449">
    <property type="protein sequence ID" value="MST35123.1"/>
    <property type="molecule type" value="Genomic_DNA"/>
</dbReference>
<reference evidence="2 3" key="1">
    <citation type="submission" date="2019-11" db="EMBL/GenBank/DDBJ databases">
        <title>Acidiferrimicrobium australis gen. nov., sp. nov., an acidophilic and obligately heterotrophic, member of the Actinobacteria that catalyses dissimilatory oxido- reduction of iron isolated from metal-rich acidic water in Chile.</title>
        <authorList>
            <person name="Gonzalez D."/>
            <person name="Huber K."/>
            <person name="Hedrich S."/>
            <person name="Rojas-Villalobos C."/>
            <person name="Quatrini R."/>
            <person name="Dinamarca M.A."/>
            <person name="Schwarz A."/>
            <person name="Canales C."/>
            <person name="Nancucheo I."/>
        </authorList>
    </citation>
    <scope>NUCLEOTIDE SEQUENCE [LARGE SCALE GENOMIC DNA]</scope>
    <source>
        <strain evidence="2 3">USS-CCA1</strain>
    </source>
</reference>
<evidence type="ECO:0000313" key="3">
    <source>
        <dbReference type="Proteomes" id="UP000437736"/>
    </source>
</evidence>
<accession>A0ABW9R366</accession>
<organism evidence="2 3">
    <name type="scientific">Acidiferrimicrobium australe</name>
    <dbReference type="NCBI Taxonomy" id="2664430"/>
    <lineage>
        <taxon>Bacteria</taxon>
        <taxon>Bacillati</taxon>
        <taxon>Actinomycetota</taxon>
        <taxon>Acidimicrobiia</taxon>
        <taxon>Acidimicrobiales</taxon>
        <taxon>Acidimicrobiaceae</taxon>
        <taxon>Acidiferrimicrobium</taxon>
    </lineage>
</organism>
<feature type="transmembrane region" description="Helical" evidence="1">
    <location>
        <begin position="6"/>
        <end position="28"/>
    </location>
</feature>
<comment type="caution">
    <text evidence="2">The sequence shown here is derived from an EMBL/GenBank/DDBJ whole genome shotgun (WGS) entry which is preliminary data.</text>
</comment>
<proteinExistence type="predicted"/>
<keyword evidence="1" id="KW-0472">Membrane</keyword>
<gene>
    <name evidence="2" type="ORF">GHK86_20625</name>
</gene>
<keyword evidence="1" id="KW-1133">Transmembrane helix</keyword>
<protein>
    <submittedName>
        <fullName evidence="2">Uncharacterized protein</fullName>
    </submittedName>
</protein>